<dbReference type="STRING" id="156994.SAMN04488028_106106"/>
<keyword evidence="1" id="KW-0732">Signal</keyword>
<protein>
    <recommendedName>
        <fullName evidence="4">Long-chain fatty acid transport protein</fullName>
    </recommendedName>
</protein>
<feature type="signal peptide" evidence="1">
    <location>
        <begin position="1"/>
        <end position="21"/>
    </location>
</feature>
<organism evidence="2 3">
    <name type="scientific">Reichenbachiella agariperforans</name>
    <dbReference type="NCBI Taxonomy" id="156994"/>
    <lineage>
        <taxon>Bacteria</taxon>
        <taxon>Pseudomonadati</taxon>
        <taxon>Bacteroidota</taxon>
        <taxon>Cytophagia</taxon>
        <taxon>Cytophagales</taxon>
        <taxon>Reichenbachiellaceae</taxon>
        <taxon>Reichenbachiella</taxon>
    </lineage>
</organism>
<reference evidence="3" key="1">
    <citation type="submission" date="2016-11" db="EMBL/GenBank/DDBJ databases">
        <authorList>
            <person name="Varghese N."/>
            <person name="Submissions S."/>
        </authorList>
    </citation>
    <scope>NUCLEOTIDE SEQUENCE [LARGE SCALE GENOMIC DNA]</scope>
    <source>
        <strain evidence="3">DSM 26134</strain>
    </source>
</reference>
<evidence type="ECO:0008006" key="4">
    <source>
        <dbReference type="Google" id="ProtNLM"/>
    </source>
</evidence>
<evidence type="ECO:0000256" key="1">
    <source>
        <dbReference type="SAM" id="SignalP"/>
    </source>
</evidence>
<accession>A0A1M6TMQ2</accession>
<dbReference type="EMBL" id="FRAA01000006">
    <property type="protein sequence ID" value="SHK58231.1"/>
    <property type="molecule type" value="Genomic_DNA"/>
</dbReference>
<feature type="chain" id="PRO_5009921150" description="Long-chain fatty acid transport protein" evidence="1">
    <location>
        <begin position="22"/>
        <end position="423"/>
    </location>
</feature>
<keyword evidence="3" id="KW-1185">Reference proteome</keyword>
<sequence length="423" mass="47037">MKIKNSIALVATCLCGYLAQAQITFSPYSVFGIGDIQSRAMSHQEAMGGVGIGTPSFYHINNMNPALLTYNVLSAFEIGLQGESRTAASEFDNQTTGTGGFKYLSFAFPVLYNRMTTNIGVRPYSSVNFDFLTSGQVIGNDDVISITENQGEGGISEVYWSNGIKIIDNLSVGVRSSFLFGFIEDETKIYLYSEDVLAQVPTGLKEKTNYKGFTFGFGASYEIDIAKDKRINIGATYDLAHSLEGDRLTRQVTFVNDNSIPGDTLTNRTYSNAFDLPAEYGIGVSFEHLNRFIIGIDVARAEWKEDAAFGDFSEQKMRDSYRAGLGVEIIPKYNDVDSYLSRVRYRFGVSYEQVPYLAGTTKIDDFGINFGWSLPVKSVSSLDMAFKYGQRGTKSDGLVKETYIKFVLGATLNDRWFVRRKYN</sequence>
<dbReference type="Proteomes" id="UP000184474">
    <property type="component" value="Unassembled WGS sequence"/>
</dbReference>
<evidence type="ECO:0000313" key="2">
    <source>
        <dbReference type="EMBL" id="SHK58231.1"/>
    </source>
</evidence>
<name>A0A1M6TMQ2_REIAG</name>
<dbReference type="SUPFAM" id="SSF56935">
    <property type="entry name" value="Porins"/>
    <property type="match status" value="1"/>
</dbReference>
<dbReference type="Gene3D" id="2.40.160.60">
    <property type="entry name" value="Outer membrane protein transport protein (OMPP1/FadL/TodX)"/>
    <property type="match status" value="1"/>
</dbReference>
<dbReference type="RefSeq" id="WP_073123793.1">
    <property type="nucleotide sequence ID" value="NZ_FRAA01000006.1"/>
</dbReference>
<dbReference type="AlphaFoldDB" id="A0A1M6TMQ2"/>
<gene>
    <name evidence="2" type="ORF">SAMN04488028_106106</name>
</gene>
<proteinExistence type="predicted"/>
<evidence type="ECO:0000313" key="3">
    <source>
        <dbReference type="Proteomes" id="UP000184474"/>
    </source>
</evidence>